<dbReference type="Proteomes" id="UP000001600">
    <property type="component" value="Chromosome 2"/>
</dbReference>
<dbReference type="HOGENOM" id="CLU_2668513_0_0_5"/>
<feature type="domain" description="YjiS-like" evidence="1">
    <location>
        <begin position="41"/>
        <end position="67"/>
    </location>
</feature>
<dbReference type="AlphaFoldDB" id="B9JNR9"/>
<proteinExistence type="predicted"/>
<gene>
    <name evidence="2" type="ordered locus">Arad_7765</name>
</gene>
<dbReference type="eggNOG" id="COG5457">
    <property type="taxonomic scope" value="Bacteria"/>
</dbReference>
<dbReference type="InterPro" id="IPR009506">
    <property type="entry name" value="YjiS-like"/>
</dbReference>
<evidence type="ECO:0000259" key="1">
    <source>
        <dbReference type="Pfam" id="PF06568"/>
    </source>
</evidence>
<accession>B9JNR9</accession>
<organism evidence="2 3">
    <name type="scientific">Rhizobium rhizogenes (strain K84 / ATCC BAA-868)</name>
    <name type="common">Agrobacterium radiobacter</name>
    <dbReference type="NCBI Taxonomy" id="311403"/>
    <lineage>
        <taxon>Bacteria</taxon>
        <taxon>Pseudomonadati</taxon>
        <taxon>Pseudomonadota</taxon>
        <taxon>Alphaproteobacteria</taxon>
        <taxon>Hyphomicrobiales</taxon>
        <taxon>Rhizobiaceae</taxon>
        <taxon>Rhizobium/Agrobacterium group</taxon>
        <taxon>Rhizobium</taxon>
    </lineage>
</organism>
<evidence type="ECO:0000313" key="2">
    <source>
        <dbReference type="EMBL" id="ACM29200.1"/>
    </source>
</evidence>
<dbReference type="STRING" id="311403.Arad_7765"/>
<sequence>METTMTTTAIRVSFRRTERKIYPALRWLLAIPMQIAAKLTARSNRNALLELSDDQLKDIGLSRGQAYSHEHIYTRYR</sequence>
<dbReference type="KEGG" id="ara:Arad_7765"/>
<protein>
    <recommendedName>
        <fullName evidence="1">YjiS-like domain-containing protein</fullName>
    </recommendedName>
</protein>
<reference evidence="2 3" key="1">
    <citation type="journal article" date="2009" name="J. Bacteriol.">
        <title>Genome sequences of three Agrobacterium biovars help elucidate the evolution of multichromosome genomes in bacteria.</title>
        <authorList>
            <person name="Slater S.C."/>
            <person name="Goldman B.S."/>
            <person name="Goodner B."/>
            <person name="Setubal J.C."/>
            <person name="Farrand S.K."/>
            <person name="Nester E.W."/>
            <person name="Burr T.J."/>
            <person name="Banta L."/>
            <person name="Dickerman A.W."/>
            <person name="Paulsen I."/>
            <person name="Otten L."/>
            <person name="Suen G."/>
            <person name="Welch R."/>
            <person name="Almeida N.F."/>
            <person name="Arnold F."/>
            <person name="Burton O.T."/>
            <person name="Du Z."/>
            <person name="Ewing A."/>
            <person name="Godsy E."/>
            <person name="Heisel S."/>
            <person name="Houmiel K.L."/>
            <person name="Jhaveri J."/>
            <person name="Lu J."/>
            <person name="Miller N.M."/>
            <person name="Norton S."/>
            <person name="Chen Q."/>
            <person name="Phoolcharoen W."/>
            <person name="Ohlin V."/>
            <person name="Ondrusek D."/>
            <person name="Pride N."/>
            <person name="Stricklin S.L."/>
            <person name="Sun J."/>
            <person name="Wheeler C."/>
            <person name="Wilson L."/>
            <person name="Zhu H."/>
            <person name="Wood D.W."/>
        </authorList>
    </citation>
    <scope>NUCLEOTIDE SEQUENCE [LARGE SCALE GENOMIC DNA]</scope>
    <source>
        <strain evidence="3">K84 / ATCC BAA-868</strain>
    </source>
</reference>
<dbReference type="Pfam" id="PF06568">
    <property type="entry name" value="YjiS-like"/>
    <property type="match status" value="1"/>
</dbReference>
<dbReference type="EMBL" id="CP000629">
    <property type="protein sequence ID" value="ACM29200.1"/>
    <property type="molecule type" value="Genomic_DNA"/>
</dbReference>
<name>B9JNR9_RHIR8</name>
<evidence type="ECO:0000313" key="3">
    <source>
        <dbReference type="Proteomes" id="UP000001600"/>
    </source>
</evidence>